<name>A0A7S4VAD9_9DINO</name>
<reference evidence="4" key="1">
    <citation type="submission" date="2021-01" db="EMBL/GenBank/DDBJ databases">
        <authorList>
            <person name="Corre E."/>
            <person name="Pelletier E."/>
            <person name="Niang G."/>
            <person name="Scheremetjew M."/>
            <person name="Finn R."/>
            <person name="Kale V."/>
            <person name="Holt S."/>
            <person name="Cochrane G."/>
            <person name="Meng A."/>
            <person name="Brown T."/>
            <person name="Cohen L."/>
        </authorList>
    </citation>
    <scope>NUCLEOTIDE SEQUENCE</scope>
    <source>
        <strain evidence="4">CCMP3105</strain>
    </source>
</reference>
<dbReference type="InterPro" id="IPR002108">
    <property type="entry name" value="ADF-H"/>
</dbReference>
<sequence length="741" mass="80664">MMPPGSIGAASLACIVTLLWQQQQPLPPTSPHALEQNDDVLSKNTTGFPMSMTKQGEQEHFEKQELQQVPQQLPQQQPPPPPQQQQRRRQQQRGRQEPLHHQRHWQSAEQQLLNAWEEGQGQPVDQGPVRELQSTWVAQRFSTEESDTDAPTLHSAEHAVDTGFEAVAEQQLEDGLQEAWLLRRNSSHLDPEPEQTQLVNAALAAVVCEQLIWLMVFLAGVCCCSQGQSLSRRCLSASSLRSLPSTPADSPPPSPASVGALPPSLVFEGEEADVTKAELPAAAATAALEEVLAKTAKDEASVLDELVKNSRGGVEERFTKPEPEVERLDSGVGLARSDSKLSVASGTSRAPAVPSFVASAVHAVEPPLVILGCGTGGIDEMRALIDDSDASVQWGYLKFALGQGTFRRQKLLFLHVNGKSCPSLARGMANQHTSWVQNCLCGSGQGSLGPKGSSAKLEVRSKEEVTKDALLSRVDFLVSDDLGEHSVQWTLRDYEEQIQEASRRVALDEKPGRRVPGHQSSLLFSKGRDALKAVGSAEGPWNWVLMRPDAEALPLVAGGGGSLEEMQESLRDHQQEVLAGLLRMTFGEGRLRRSKHVLVFSVGSAAPPVARGKLSLVRAKVEKAISEFVHISCVLELASAEDLTLEAVIDKVRKAAHIDDEVLDGDTARRQLWTLDAFRQAQREERCRAAASSRLARFAALPVREAIDLLHADESLNWALFGLKAASPRLQASPRGQGRSQ</sequence>
<feature type="compositionally biased region" description="Basic and acidic residues" evidence="1">
    <location>
        <begin position="56"/>
        <end position="65"/>
    </location>
</feature>
<dbReference type="SUPFAM" id="SSF55753">
    <property type="entry name" value="Actin depolymerizing proteins"/>
    <property type="match status" value="2"/>
</dbReference>
<dbReference type="EMBL" id="HBNR01031755">
    <property type="protein sequence ID" value="CAE4586080.1"/>
    <property type="molecule type" value="Transcribed_RNA"/>
</dbReference>
<feature type="domain" description="ADF-H" evidence="3">
    <location>
        <begin position="331"/>
        <end position="475"/>
    </location>
</feature>
<evidence type="ECO:0000313" key="4">
    <source>
        <dbReference type="EMBL" id="CAE4586080.1"/>
    </source>
</evidence>
<feature type="chain" id="PRO_5030842147" description="ADF-H domain-containing protein" evidence="2">
    <location>
        <begin position="22"/>
        <end position="741"/>
    </location>
</feature>
<evidence type="ECO:0000256" key="2">
    <source>
        <dbReference type="SAM" id="SignalP"/>
    </source>
</evidence>
<dbReference type="GO" id="GO:0003779">
    <property type="term" value="F:actin binding"/>
    <property type="evidence" value="ECO:0007669"/>
    <property type="project" value="InterPro"/>
</dbReference>
<feature type="region of interest" description="Disordered" evidence="1">
    <location>
        <begin position="241"/>
        <end position="262"/>
    </location>
</feature>
<accession>A0A7S4VAD9</accession>
<dbReference type="PROSITE" id="PS51263">
    <property type="entry name" value="ADF_H"/>
    <property type="match status" value="2"/>
</dbReference>
<organism evidence="4">
    <name type="scientific">Alexandrium monilatum</name>
    <dbReference type="NCBI Taxonomy" id="311494"/>
    <lineage>
        <taxon>Eukaryota</taxon>
        <taxon>Sar</taxon>
        <taxon>Alveolata</taxon>
        <taxon>Dinophyceae</taxon>
        <taxon>Gonyaulacales</taxon>
        <taxon>Pyrocystaceae</taxon>
        <taxon>Alexandrium</taxon>
    </lineage>
</organism>
<dbReference type="InterPro" id="IPR029006">
    <property type="entry name" value="ADF-H/Gelsolin-like_dom_sf"/>
</dbReference>
<dbReference type="AlphaFoldDB" id="A0A7S4VAD9"/>
<proteinExistence type="predicted"/>
<feature type="region of interest" description="Disordered" evidence="1">
    <location>
        <begin position="26"/>
        <end position="107"/>
    </location>
</feature>
<dbReference type="Pfam" id="PF00241">
    <property type="entry name" value="Cofilin_ADF"/>
    <property type="match status" value="2"/>
</dbReference>
<protein>
    <recommendedName>
        <fullName evidence="3">ADF-H domain-containing protein</fullName>
    </recommendedName>
</protein>
<evidence type="ECO:0000259" key="3">
    <source>
        <dbReference type="PROSITE" id="PS51263"/>
    </source>
</evidence>
<dbReference type="Gene3D" id="3.40.20.10">
    <property type="entry name" value="Severin"/>
    <property type="match status" value="2"/>
</dbReference>
<feature type="signal peptide" evidence="2">
    <location>
        <begin position="1"/>
        <end position="21"/>
    </location>
</feature>
<gene>
    <name evidence="4" type="ORF">AMON00008_LOCUS21722</name>
</gene>
<feature type="domain" description="ADF-H" evidence="3">
    <location>
        <begin position="519"/>
        <end position="653"/>
    </location>
</feature>
<evidence type="ECO:0000256" key="1">
    <source>
        <dbReference type="SAM" id="MobiDB-lite"/>
    </source>
</evidence>
<feature type="compositionally biased region" description="Low complexity" evidence="1">
    <location>
        <begin position="66"/>
        <end position="75"/>
    </location>
</feature>
<keyword evidence="2" id="KW-0732">Signal</keyword>
<feature type="compositionally biased region" description="Polar residues" evidence="1">
    <location>
        <begin position="42"/>
        <end position="55"/>
    </location>
</feature>